<evidence type="ECO:0000313" key="5">
    <source>
        <dbReference type="Proteomes" id="UP000034956"/>
    </source>
</evidence>
<dbReference type="PANTHER" id="PTHR43977">
    <property type="entry name" value="STRUCTURAL MAINTENANCE OF CHROMOSOMES PROTEIN 3"/>
    <property type="match status" value="1"/>
</dbReference>
<dbReference type="EMBL" id="LCPF01000006">
    <property type="protein sequence ID" value="KKU90808.1"/>
    <property type="molecule type" value="Genomic_DNA"/>
</dbReference>
<dbReference type="SUPFAM" id="SSF52540">
    <property type="entry name" value="P-loop containing nucleoside triphosphate hydrolases"/>
    <property type="match status" value="1"/>
</dbReference>
<protein>
    <submittedName>
        <fullName evidence="4">Chromosome partition protein Smc</fullName>
    </submittedName>
</protein>
<reference evidence="4 5" key="1">
    <citation type="journal article" date="2015" name="Nature">
        <title>rRNA introns, odd ribosomes, and small enigmatic genomes across a large radiation of phyla.</title>
        <authorList>
            <person name="Brown C.T."/>
            <person name="Hug L.A."/>
            <person name="Thomas B.C."/>
            <person name="Sharon I."/>
            <person name="Castelle C.J."/>
            <person name="Singh A."/>
            <person name="Wilkins M.J."/>
            <person name="Williams K.H."/>
            <person name="Banfield J.F."/>
        </authorList>
    </citation>
    <scope>NUCLEOTIDE SEQUENCE [LARGE SCALE GENOMIC DNA]</scope>
</reference>
<dbReference type="Gene3D" id="3.40.50.300">
    <property type="entry name" value="P-loop containing nucleotide triphosphate hydrolases"/>
    <property type="match status" value="2"/>
</dbReference>
<evidence type="ECO:0000256" key="1">
    <source>
        <dbReference type="SAM" id="Coils"/>
    </source>
</evidence>
<dbReference type="Proteomes" id="UP000034956">
    <property type="component" value="Unassembled WGS sequence"/>
</dbReference>
<name>A0A0G1WKE7_9BACT</name>
<dbReference type="AlphaFoldDB" id="A0A0G1WKE7"/>
<feature type="coiled-coil region" evidence="1">
    <location>
        <begin position="504"/>
        <end position="541"/>
    </location>
</feature>
<feature type="domain" description="RecF/RecN/SMC N-terminal" evidence="3">
    <location>
        <begin position="4"/>
        <end position="710"/>
    </location>
</feature>
<feature type="coiled-coil region" evidence="1">
    <location>
        <begin position="169"/>
        <end position="311"/>
    </location>
</feature>
<organism evidence="4 5">
    <name type="scientific">Candidatus Jorgensenbacteria bacterium GW2011_GWA1_48_11</name>
    <dbReference type="NCBI Taxonomy" id="1618660"/>
    <lineage>
        <taxon>Bacteria</taxon>
        <taxon>Candidatus Joergenseniibacteriota</taxon>
    </lineage>
</organism>
<evidence type="ECO:0000256" key="2">
    <source>
        <dbReference type="SAM" id="MobiDB-lite"/>
    </source>
</evidence>
<dbReference type="Pfam" id="PF02463">
    <property type="entry name" value="SMC_N"/>
    <property type="match status" value="1"/>
</dbReference>
<accession>A0A0G1WKE7</accession>
<dbReference type="InterPro" id="IPR003395">
    <property type="entry name" value="RecF/RecN/SMC_N"/>
</dbReference>
<proteinExistence type="predicted"/>
<keyword evidence="1" id="KW-0175">Coiled coil</keyword>
<gene>
    <name evidence="4" type="ORF">UY23_C0006G0017</name>
</gene>
<sequence length="724" mass="83194">MTNFLKRLELQGFKSFAPKTVLDFPARIVAIVGPNGSGKSNIIDALRWVLGEREAKQLRGEKLENLIFSGTPKHPAAGLARVALYFDNKGKQLPLDFEEMAVMRKIDRSGTSQFFCNDAEVRLKDLLPILARARLSSRGLNMIGQGESDVFVKSTPEERRMMMEEVLGLREFRIKKNQSERRLENARINMDKVKAMLDELAPHLRVLRRQKNRFEKRNEVEIELRELENRYFSFHYQALEKELKDLVLPMEQLQKAAKEKQREIEILEKKLREIDKQSDEPGESQKIKAELAELAERRLSLQKNLARLEVKREFQAAGRHDHSSQELSDVIHALSDDLEASLVLDDLAKIKKVLSDWVQKLKNLFKGGDFSDLVADEKKLQAEISEIENRTRALRLSEEKILEIQKSLNQEFRRQIENLEEKKNALRSLEEKIQSKTFEKEKIHLRLGELEREWQSFGRFLADLKNLQWDGQAIDSAEAEKKMMRLRAELAAIGEIDQSLVKEAEESEKRHEFLSRELADLEKASTDLKNLIKELEERIHNDFKNAFHLINEEFNKYFRLMFSGGRAKLKLVVPKPKMEAKPEVGDEGVSEPEVKLEPEPAEEKKEPIAGVEIDLNLPKKKITNLEMLSGGERSLVSMAALFALIAVSPPPFLVLDEIDAALDEENARRFSELIKEFSRHTQFVIVTHNRSTMEAADALYGITMGDDGVSKVLSLKLESAEQKV</sequence>
<dbReference type="PATRIC" id="fig|1618660.3.peg.712"/>
<evidence type="ECO:0000259" key="3">
    <source>
        <dbReference type="Pfam" id="PF02463"/>
    </source>
</evidence>
<comment type="caution">
    <text evidence="4">The sequence shown here is derived from an EMBL/GenBank/DDBJ whole genome shotgun (WGS) entry which is preliminary data.</text>
</comment>
<feature type="region of interest" description="Disordered" evidence="2">
    <location>
        <begin position="580"/>
        <end position="603"/>
    </location>
</feature>
<feature type="compositionally biased region" description="Basic and acidic residues" evidence="2">
    <location>
        <begin position="592"/>
        <end position="603"/>
    </location>
</feature>
<dbReference type="InterPro" id="IPR027417">
    <property type="entry name" value="P-loop_NTPase"/>
</dbReference>
<feature type="coiled-coil region" evidence="1">
    <location>
        <begin position="370"/>
        <end position="439"/>
    </location>
</feature>
<evidence type="ECO:0000313" key="4">
    <source>
        <dbReference type="EMBL" id="KKU90808.1"/>
    </source>
</evidence>